<evidence type="ECO:0000313" key="1">
    <source>
        <dbReference type="EMBL" id="KAF2903732.1"/>
    </source>
</evidence>
<dbReference type="AlphaFoldDB" id="A0A8K0GJ97"/>
<comment type="caution">
    <text evidence="1">The sequence shown here is derived from an EMBL/GenBank/DDBJ whole genome shotgun (WGS) entry which is preliminary data.</text>
</comment>
<proteinExistence type="predicted"/>
<sequence>MDIYDEEFNRNMLLAKGLIAKVRRKKGINEKQPPAHHGYPQYDDRYAVEGSNWSQAGGFMSRWSADRKTYVAAKPLPGKGALVYMAVSKDPSLGWEQPGMR</sequence>
<accession>A0A8K0GJ97</accession>
<name>A0A8K0GJ97_IGNLU</name>
<organism evidence="1 2">
    <name type="scientific">Ignelater luminosus</name>
    <name type="common">Cucubano</name>
    <name type="synonym">Pyrophorus luminosus</name>
    <dbReference type="NCBI Taxonomy" id="2038154"/>
    <lineage>
        <taxon>Eukaryota</taxon>
        <taxon>Metazoa</taxon>
        <taxon>Ecdysozoa</taxon>
        <taxon>Arthropoda</taxon>
        <taxon>Hexapoda</taxon>
        <taxon>Insecta</taxon>
        <taxon>Pterygota</taxon>
        <taxon>Neoptera</taxon>
        <taxon>Endopterygota</taxon>
        <taxon>Coleoptera</taxon>
        <taxon>Polyphaga</taxon>
        <taxon>Elateriformia</taxon>
        <taxon>Elateroidea</taxon>
        <taxon>Elateridae</taxon>
        <taxon>Agrypninae</taxon>
        <taxon>Pyrophorini</taxon>
        <taxon>Ignelater</taxon>
    </lineage>
</organism>
<reference evidence="1" key="1">
    <citation type="submission" date="2019-08" db="EMBL/GenBank/DDBJ databases">
        <title>The genome of the North American firefly Photinus pyralis.</title>
        <authorList>
            <consortium name="Photinus pyralis genome working group"/>
            <person name="Fallon T.R."/>
            <person name="Sander Lower S.E."/>
            <person name="Weng J.-K."/>
        </authorList>
    </citation>
    <scope>NUCLEOTIDE SEQUENCE</scope>
    <source>
        <strain evidence="1">TRF0915ILg1</strain>
        <tissue evidence="1">Whole body</tissue>
    </source>
</reference>
<protein>
    <submittedName>
        <fullName evidence="1">Uncharacterized protein</fullName>
    </submittedName>
</protein>
<dbReference type="EMBL" id="VTPC01000943">
    <property type="protein sequence ID" value="KAF2903732.1"/>
    <property type="molecule type" value="Genomic_DNA"/>
</dbReference>
<gene>
    <name evidence="1" type="ORF">ILUMI_02440</name>
</gene>
<dbReference type="Proteomes" id="UP000801492">
    <property type="component" value="Unassembled WGS sequence"/>
</dbReference>
<keyword evidence="2" id="KW-1185">Reference proteome</keyword>
<dbReference type="OrthoDB" id="6599787at2759"/>
<evidence type="ECO:0000313" key="2">
    <source>
        <dbReference type="Proteomes" id="UP000801492"/>
    </source>
</evidence>